<dbReference type="Proteomes" id="UP001497497">
    <property type="component" value="Unassembled WGS sequence"/>
</dbReference>
<comment type="caution">
    <text evidence="3">The sequence shown here is derived from an EMBL/GenBank/DDBJ whole genome shotgun (WGS) entry which is preliminary data.</text>
</comment>
<proteinExistence type="predicted"/>
<evidence type="ECO:0000256" key="1">
    <source>
        <dbReference type="SAM" id="Phobius"/>
    </source>
</evidence>
<feature type="signal peptide" evidence="2">
    <location>
        <begin position="1"/>
        <end position="18"/>
    </location>
</feature>
<evidence type="ECO:0000313" key="3">
    <source>
        <dbReference type="EMBL" id="CAL1541508.1"/>
    </source>
</evidence>
<feature type="non-terminal residue" evidence="3">
    <location>
        <position position="347"/>
    </location>
</feature>
<name>A0AAV2I7G5_LYMST</name>
<sequence length="347" mass="39224">MGILFYTLMLLLNGIITGQRIKEFLYSDVDCSHNCSKNVSSSFDKCFINYLINIETSVSKKPLITFEIKEMKGLKRETLFTMDLDSHCNGYKENVGFYCTEKELDVYILSINANKLKINDDAEIRLYFTTSDGNKVYSGYQHLPKVYGFNSATGQLKINGRKILSKKNCNLTVKEKYLFLEFHCVNSASSCITEIKVNDAIVSKNKGEYTSYKQNYENRVTLNVTITLASCIYMSCTVITDFNETTDVEHKSNQSKESKLHSSEIKLHFLLVVGVPLIGGLFLSLVVTACICWLISRKVWCFKSCNLRMTLGVKGPLPPSNRASKVSSKEKNMLNCCGTCGCKKRSY</sequence>
<keyword evidence="1" id="KW-0812">Transmembrane</keyword>
<dbReference type="AlphaFoldDB" id="A0AAV2I7G5"/>
<keyword evidence="1" id="KW-0472">Membrane</keyword>
<keyword evidence="1" id="KW-1133">Transmembrane helix</keyword>
<gene>
    <name evidence="3" type="ORF">GSLYS_00015114001</name>
</gene>
<keyword evidence="2" id="KW-0732">Signal</keyword>
<evidence type="ECO:0000313" key="4">
    <source>
        <dbReference type="Proteomes" id="UP001497497"/>
    </source>
</evidence>
<evidence type="ECO:0000256" key="2">
    <source>
        <dbReference type="SAM" id="SignalP"/>
    </source>
</evidence>
<keyword evidence="4" id="KW-1185">Reference proteome</keyword>
<feature type="transmembrane region" description="Helical" evidence="1">
    <location>
        <begin position="267"/>
        <end position="295"/>
    </location>
</feature>
<organism evidence="3 4">
    <name type="scientific">Lymnaea stagnalis</name>
    <name type="common">Great pond snail</name>
    <name type="synonym">Helix stagnalis</name>
    <dbReference type="NCBI Taxonomy" id="6523"/>
    <lineage>
        <taxon>Eukaryota</taxon>
        <taxon>Metazoa</taxon>
        <taxon>Spiralia</taxon>
        <taxon>Lophotrochozoa</taxon>
        <taxon>Mollusca</taxon>
        <taxon>Gastropoda</taxon>
        <taxon>Heterobranchia</taxon>
        <taxon>Euthyneura</taxon>
        <taxon>Panpulmonata</taxon>
        <taxon>Hygrophila</taxon>
        <taxon>Lymnaeoidea</taxon>
        <taxon>Lymnaeidae</taxon>
        <taxon>Lymnaea</taxon>
    </lineage>
</organism>
<accession>A0AAV2I7G5</accession>
<dbReference type="EMBL" id="CAXITT010000436">
    <property type="protein sequence ID" value="CAL1541508.1"/>
    <property type="molecule type" value="Genomic_DNA"/>
</dbReference>
<feature type="chain" id="PRO_5043853140" evidence="2">
    <location>
        <begin position="19"/>
        <end position="347"/>
    </location>
</feature>
<reference evidence="3 4" key="1">
    <citation type="submission" date="2024-04" db="EMBL/GenBank/DDBJ databases">
        <authorList>
            <consortium name="Genoscope - CEA"/>
            <person name="William W."/>
        </authorList>
    </citation>
    <scope>NUCLEOTIDE SEQUENCE [LARGE SCALE GENOMIC DNA]</scope>
</reference>
<protein>
    <submittedName>
        <fullName evidence="3">Uncharacterized protein</fullName>
    </submittedName>
</protein>